<dbReference type="Proteomes" id="UP001303760">
    <property type="component" value="Unassembled WGS sequence"/>
</dbReference>
<comment type="caution">
    <text evidence="2">The sequence shown here is derived from an EMBL/GenBank/DDBJ whole genome shotgun (WGS) entry which is preliminary data.</text>
</comment>
<organism evidence="2 3">
    <name type="scientific">Achaetomium macrosporum</name>
    <dbReference type="NCBI Taxonomy" id="79813"/>
    <lineage>
        <taxon>Eukaryota</taxon>
        <taxon>Fungi</taxon>
        <taxon>Dikarya</taxon>
        <taxon>Ascomycota</taxon>
        <taxon>Pezizomycotina</taxon>
        <taxon>Sordariomycetes</taxon>
        <taxon>Sordariomycetidae</taxon>
        <taxon>Sordariales</taxon>
        <taxon>Chaetomiaceae</taxon>
        <taxon>Achaetomium</taxon>
    </lineage>
</organism>
<proteinExistence type="predicted"/>
<gene>
    <name evidence="2" type="ORF">C8A03DRAFT_33501</name>
</gene>
<keyword evidence="3" id="KW-1185">Reference proteome</keyword>
<evidence type="ECO:0000313" key="3">
    <source>
        <dbReference type="Proteomes" id="UP001303760"/>
    </source>
</evidence>
<evidence type="ECO:0000256" key="1">
    <source>
        <dbReference type="SAM" id="MobiDB-lite"/>
    </source>
</evidence>
<sequence>MVVVREICEPQCQALNLSDGQRCAAEATAHDRLFCRFHAKQCFGLYMGYKRRNAELDALADNEPEFLRNSKASLASQTFEDLTSQSEVAEVHEYLFKQYVLLGKVIAARKIHHKHFYSLEMDYGHKAYLDKLVNTRHSVLKALETLERRTAQLLYKKEKWFDWVRQVQDDEDENREKVQKKIKLEAAMFRRHWREMEARLAAAREKEEKKRQEAYLEEVWRERMAAESGEESHDDAAWDPIEDVFEDDRGRYLDLIRHFLWMDVPATERDVVEPSSSPVPAGASRDSQDKAGGSGEQDAAEGGGDETPPGQIKKPRKWGGKKKKSKAGGGPETTNAVQPKQNAGKPSQEPGPNKSMIESKADVRTRLKEGVEKDYSHIDGPMFMLVGTIQNPEETATRTAPVKEEDAAQLIAEITEIKMLLFCRQIMSHSALLPAALRANSVEEFLSDPSIADSDLRDLCLKVEQPSLQALRDACADFVRGDETEDEGNADEQDNKADRWSVEEYIRHHYRYGDLEFHPLSDALSPLSRKALPGSDGLLGETETGRAPKEKKMKVKICGRSIWNYASQGSMARAGWLHFSIMAKDCTFEDAISLCRNWDEFFELNILTLWQYFPASKWTGWSGNHLTAELTQLGFVPFYMDFSAQQNTTYNHLTKVSRKVLRRQAIITEARNVVAAYMKRNDPVTRRFIQYALMRTNELFILVRDGKNGRIVVAPDEKHRWIVRSRRGTADTGYDGNEGWDVEIEAGPLLFTVAQLKGQCHFNFTEYYEVYIWDFKPGEKPLDMYHHIHDSLLKALRVRGVRDKLKHIKYIMGSLTREKDTMRVRQIKPGENVQSLYDELTGPNAEFYIKTNQGFAVRTKEDVPADISPYTFYNETDEAEDAVLFKEESLKNVPEDMPFVEITNPIRELEVMHSPLTLLNRNIEELARTLPPELEAALNLERARENKESRATLSYKPGAEQFPFAVPPIWEQAHRVIRDTVWDMGRTLLTVKLAFTSIKLKLTLDELTLAGKQEVMERDRSYVYKDSFHLADLEPGAQERYKESMRLIIGLQKYQSPRVRDHIDWAWFCMELLDWLHLKMYYDEYNPEVLSPWPHRYILQDIVQAFMMMGLFFPGVKETSIIQEYLDSEEGKSFRGSQIFDLASRCARRPDTRSRASCGKRPRKFWEQWDKIYAGDKYFVDAYPKDWAVAIRPIIAKLYRAGVITPAAREAVLVPGFATANTEPHRPGQLDLFIKYNNLHKYAEGLPPSYIEYKDYPQLLPAARKFAQGKPSARFALLRLWSAPHFYPLMMMLNSRGGTSFLDPAGRSWDWKFIPKDAPVSEWSIHNMVLLRLGYLREQLMGLGHDFETPRDKTRGPLWADTKFGGQDKFRHGWCELDERVVHRADLVLVMGEDERDLLKWCTAVTFALQTKPWLREVDLWKSFVNMDLEFLEELDPYWLE</sequence>
<protein>
    <submittedName>
        <fullName evidence="2">Uncharacterized protein</fullName>
    </submittedName>
</protein>
<feature type="compositionally biased region" description="Polar residues" evidence="1">
    <location>
        <begin position="332"/>
        <end position="345"/>
    </location>
</feature>
<feature type="region of interest" description="Disordered" evidence="1">
    <location>
        <begin position="270"/>
        <end position="360"/>
    </location>
</feature>
<dbReference type="EMBL" id="MU860094">
    <property type="protein sequence ID" value="KAK4238465.1"/>
    <property type="molecule type" value="Genomic_DNA"/>
</dbReference>
<feature type="compositionally biased region" description="Basic residues" evidence="1">
    <location>
        <begin position="313"/>
        <end position="326"/>
    </location>
</feature>
<name>A0AAN7CB25_9PEZI</name>
<accession>A0AAN7CB25</accession>
<reference evidence="2" key="1">
    <citation type="journal article" date="2023" name="Mol. Phylogenet. Evol.">
        <title>Genome-scale phylogeny and comparative genomics of the fungal order Sordariales.</title>
        <authorList>
            <person name="Hensen N."/>
            <person name="Bonometti L."/>
            <person name="Westerberg I."/>
            <person name="Brannstrom I.O."/>
            <person name="Guillou S."/>
            <person name="Cros-Aarteil S."/>
            <person name="Calhoun S."/>
            <person name="Haridas S."/>
            <person name="Kuo A."/>
            <person name="Mondo S."/>
            <person name="Pangilinan J."/>
            <person name="Riley R."/>
            <person name="LaButti K."/>
            <person name="Andreopoulos B."/>
            <person name="Lipzen A."/>
            <person name="Chen C."/>
            <person name="Yan M."/>
            <person name="Daum C."/>
            <person name="Ng V."/>
            <person name="Clum A."/>
            <person name="Steindorff A."/>
            <person name="Ohm R.A."/>
            <person name="Martin F."/>
            <person name="Silar P."/>
            <person name="Natvig D.O."/>
            <person name="Lalanne C."/>
            <person name="Gautier V."/>
            <person name="Ament-Velasquez S.L."/>
            <person name="Kruys A."/>
            <person name="Hutchinson M.I."/>
            <person name="Powell A.J."/>
            <person name="Barry K."/>
            <person name="Miller A.N."/>
            <person name="Grigoriev I.V."/>
            <person name="Debuchy R."/>
            <person name="Gladieux P."/>
            <person name="Hiltunen Thoren M."/>
            <person name="Johannesson H."/>
        </authorList>
    </citation>
    <scope>NUCLEOTIDE SEQUENCE</scope>
    <source>
        <strain evidence="2">CBS 532.94</strain>
    </source>
</reference>
<reference evidence="2" key="2">
    <citation type="submission" date="2023-05" db="EMBL/GenBank/DDBJ databases">
        <authorList>
            <consortium name="Lawrence Berkeley National Laboratory"/>
            <person name="Steindorff A."/>
            <person name="Hensen N."/>
            <person name="Bonometti L."/>
            <person name="Westerberg I."/>
            <person name="Brannstrom I.O."/>
            <person name="Guillou S."/>
            <person name="Cros-Aarteil S."/>
            <person name="Calhoun S."/>
            <person name="Haridas S."/>
            <person name="Kuo A."/>
            <person name="Mondo S."/>
            <person name="Pangilinan J."/>
            <person name="Riley R."/>
            <person name="Labutti K."/>
            <person name="Andreopoulos B."/>
            <person name="Lipzen A."/>
            <person name="Chen C."/>
            <person name="Yanf M."/>
            <person name="Daum C."/>
            <person name="Ng V."/>
            <person name="Clum A."/>
            <person name="Ohm R."/>
            <person name="Martin F."/>
            <person name="Silar P."/>
            <person name="Natvig D."/>
            <person name="Lalanne C."/>
            <person name="Gautier V."/>
            <person name="Ament-Velasquez S.L."/>
            <person name="Kruys A."/>
            <person name="Hutchinson M.I."/>
            <person name="Powell A.J."/>
            <person name="Barry K."/>
            <person name="Miller A.N."/>
            <person name="Grigoriev I.V."/>
            <person name="Debuchy R."/>
            <person name="Gladieux P."/>
            <person name="Thoren M.H."/>
            <person name="Johannesson H."/>
        </authorList>
    </citation>
    <scope>NUCLEOTIDE SEQUENCE</scope>
    <source>
        <strain evidence="2">CBS 532.94</strain>
    </source>
</reference>
<evidence type="ECO:0000313" key="2">
    <source>
        <dbReference type="EMBL" id="KAK4238465.1"/>
    </source>
</evidence>